<reference evidence="2 3" key="1">
    <citation type="submission" date="2024-01" db="EMBL/GenBank/DDBJ databases">
        <title>Genome assemblies of Stephania.</title>
        <authorList>
            <person name="Yang L."/>
        </authorList>
    </citation>
    <scope>NUCLEOTIDE SEQUENCE [LARGE SCALE GENOMIC DNA]</scope>
    <source>
        <strain evidence="2">YNDBR</strain>
        <tissue evidence="2">Leaf</tissue>
    </source>
</reference>
<dbReference type="Pfam" id="PF10536">
    <property type="entry name" value="PMD"/>
    <property type="match status" value="1"/>
</dbReference>
<sequence>MGVWHFKFQLAMPNAKYIDNVQPFVCKWIQKHVTVANVHKLASIRRTLDRLRLSEVSWDSYTEVRPDGIVQPVAFYSGTIKYMDIVESYHLERFLRQLGHVQSIPAPPYRPLKVVRGPSAQKYSVKYGFQPENWCNDPFSK</sequence>
<evidence type="ECO:0000313" key="3">
    <source>
        <dbReference type="Proteomes" id="UP001420932"/>
    </source>
</evidence>
<protein>
    <recommendedName>
        <fullName evidence="1">Aminotransferase-like plant mobile domain-containing protein</fullName>
    </recommendedName>
</protein>
<evidence type="ECO:0000313" key="2">
    <source>
        <dbReference type="EMBL" id="KAK9093259.1"/>
    </source>
</evidence>
<dbReference type="Proteomes" id="UP001420932">
    <property type="component" value="Unassembled WGS sequence"/>
</dbReference>
<dbReference type="AlphaFoldDB" id="A0AAP0EH90"/>
<dbReference type="InterPro" id="IPR019557">
    <property type="entry name" value="AminoTfrase-like_pln_mobile"/>
</dbReference>
<accession>A0AAP0EH90</accession>
<dbReference type="EMBL" id="JBBNAF010000012">
    <property type="protein sequence ID" value="KAK9093259.1"/>
    <property type="molecule type" value="Genomic_DNA"/>
</dbReference>
<comment type="caution">
    <text evidence="2">The sequence shown here is derived from an EMBL/GenBank/DDBJ whole genome shotgun (WGS) entry which is preliminary data.</text>
</comment>
<name>A0AAP0EH90_9MAGN</name>
<evidence type="ECO:0000259" key="1">
    <source>
        <dbReference type="Pfam" id="PF10536"/>
    </source>
</evidence>
<feature type="domain" description="Aminotransferase-like plant mobile" evidence="1">
    <location>
        <begin position="6"/>
        <end position="111"/>
    </location>
</feature>
<organism evidence="2 3">
    <name type="scientific">Stephania yunnanensis</name>
    <dbReference type="NCBI Taxonomy" id="152371"/>
    <lineage>
        <taxon>Eukaryota</taxon>
        <taxon>Viridiplantae</taxon>
        <taxon>Streptophyta</taxon>
        <taxon>Embryophyta</taxon>
        <taxon>Tracheophyta</taxon>
        <taxon>Spermatophyta</taxon>
        <taxon>Magnoliopsida</taxon>
        <taxon>Ranunculales</taxon>
        <taxon>Menispermaceae</taxon>
        <taxon>Menispermoideae</taxon>
        <taxon>Cissampelideae</taxon>
        <taxon>Stephania</taxon>
    </lineage>
</organism>
<keyword evidence="3" id="KW-1185">Reference proteome</keyword>
<gene>
    <name evidence="2" type="ORF">Syun_028170</name>
</gene>
<proteinExistence type="predicted"/>